<accession>A0A7M5UB45</accession>
<evidence type="ECO:0000256" key="3">
    <source>
        <dbReference type="ARBA" id="ARBA00022825"/>
    </source>
</evidence>
<keyword evidence="3 5" id="KW-0720">Serine protease</keyword>
<dbReference type="PRINTS" id="PR00722">
    <property type="entry name" value="CHYMOTRYPSIN"/>
</dbReference>
<dbReference type="InterPro" id="IPR001314">
    <property type="entry name" value="Peptidase_S1A"/>
</dbReference>
<dbReference type="InterPro" id="IPR001254">
    <property type="entry name" value="Trypsin_dom"/>
</dbReference>
<dbReference type="InterPro" id="IPR018114">
    <property type="entry name" value="TRYPSIN_HIS"/>
</dbReference>
<protein>
    <recommendedName>
        <fullName evidence="7">Peptidase S1 domain-containing protein</fullName>
    </recommendedName>
</protein>
<evidence type="ECO:0000313" key="8">
    <source>
        <dbReference type="EnsemblMetazoa" id="CLYHEMP008498.1"/>
    </source>
</evidence>
<evidence type="ECO:0000259" key="7">
    <source>
        <dbReference type="PROSITE" id="PS50240"/>
    </source>
</evidence>
<proteinExistence type="predicted"/>
<dbReference type="PANTHER" id="PTHR24252:SF7">
    <property type="entry name" value="HYALIN"/>
    <property type="match status" value="1"/>
</dbReference>
<reference evidence="8" key="1">
    <citation type="submission" date="2021-01" db="UniProtKB">
        <authorList>
            <consortium name="EnsemblMetazoa"/>
        </authorList>
    </citation>
    <scope>IDENTIFICATION</scope>
</reference>
<dbReference type="Pfam" id="PF00089">
    <property type="entry name" value="Trypsin"/>
    <property type="match status" value="1"/>
</dbReference>
<name>A0A7M5UB45_9CNID</name>
<dbReference type="CDD" id="cd00190">
    <property type="entry name" value="Tryp_SPc"/>
    <property type="match status" value="1"/>
</dbReference>
<sequence>MKLNFITLLALGLTALAGHTSALCMDTLPGCDVTKCGGLTGKVWCKKTCGTCVSTTQAPTGPATNAPNYKGCGYQGYQSRVVGGTKSKQSQWPWQASLSIGGKFSCGATLIAPQWVVTAGHCIQAYRRANQYSFRFGDLDRYDISGKEYYARGEKLFKHPSYNTPLRKDNDIALIKLDRPVPFSSDITPACLPRTGEQIPVGKKCFVSGWGKTDYAGQAVYDLQHAPLQIISNKQCCETNCDRWTPNIPNKMVCAKNREQATSACHGDSGGPFVCQGSNGRWFLQGVVSWGSGRCNAFQKATVFTRVTEYMTWINETIKNN</sequence>
<dbReference type="OrthoDB" id="10061449at2759"/>
<evidence type="ECO:0000256" key="6">
    <source>
        <dbReference type="SAM" id="SignalP"/>
    </source>
</evidence>
<evidence type="ECO:0000256" key="5">
    <source>
        <dbReference type="RuleBase" id="RU363034"/>
    </source>
</evidence>
<keyword evidence="4" id="KW-1015">Disulfide bond</keyword>
<feature type="signal peptide" evidence="6">
    <location>
        <begin position="1"/>
        <end position="22"/>
    </location>
</feature>
<dbReference type="InterPro" id="IPR033116">
    <property type="entry name" value="TRYPSIN_SER"/>
</dbReference>
<evidence type="ECO:0000256" key="1">
    <source>
        <dbReference type="ARBA" id="ARBA00022670"/>
    </source>
</evidence>
<dbReference type="Gene3D" id="2.40.10.10">
    <property type="entry name" value="Trypsin-like serine proteases"/>
    <property type="match status" value="1"/>
</dbReference>
<dbReference type="RefSeq" id="XP_066917558.1">
    <property type="nucleotide sequence ID" value="XM_067061457.1"/>
</dbReference>
<keyword evidence="1 5" id="KW-0645">Protease</keyword>
<dbReference type="SMART" id="SM00020">
    <property type="entry name" value="Tryp_SPc"/>
    <property type="match status" value="1"/>
</dbReference>
<feature type="domain" description="Peptidase S1" evidence="7">
    <location>
        <begin position="81"/>
        <end position="319"/>
    </location>
</feature>
<dbReference type="GO" id="GO:0004252">
    <property type="term" value="F:serine-type endopeptidase activity"/>
    <property type="evidence" value="ECO:0007669"/>
    <property type="project" value="InterPro"/>
</dbReference>
<dbReference type="SUPFAM" id="SSF50494">
    <property type="entry name" value="Trypsin-like serine proteases"/>
    <property type="match status" value="1"/>
</dbReference>
<keyword evidence="6" id="KW-0732">Signal</keyword>
<evidence type="ECO:0000313" key="9">
    <source>
        <dbReference type="Proteomes" id="UP000594262"/>
    </source>
</evidence>
<dbReference type="PANTHER" id="PTHR24252">
    <property type="entry name" value="ACROSIN-RELATED"/>
    <property type="match status" value="1"/>
</dbReference>
<keyword evidence="9" id="KW-1185">Reference proteome</keyword>
<evidence type="ECO:0000256" key="4">
    <source>
        <dbReference type="ARBA" id="ARBA00023157"/>
    </source>
</evidence>
<dbReference type="PROSITE" id="PS00134">
    <property type="entry name" value="TRYPSIN_HIS"/>
    <property type="match status" value="1"/>
</dbReference>
<dbReference type="InterPro" id="IPR009003">
    <property type="entry name" value="Peptidase_S1_PA"/>
</dbReference>
<dbReference type="PROSITE" id="PS50240">
    <property type="entry name" value="TRYPSIN_DOM"/>
    <property type="match status" value="1"/>
</dbReference>
<dbReference type="AlphaFoldDB" id="A0A7M5UB45"/>
<dbReference type="GeneID" id="136804927"/>
<dbReference type="FunFam" id="2.40.10.10:FF:000003">
    <property type="entry name" value="Transmembrane serine protease 3"/>
    <property type="match status" value="1"/>
</dbReference>
<dbReference type="GO" id="GO:0006508">
    <property type="term" value="P:proteolysis"/>
    <property type="evidence" value="ECO:0007669"/>
    <property type="project" value="UniProtKB-KW"/>
</dbReference>
<evidence type="ECO:0000256" key="2">
    <source>
        <dbReference type="ARBA" id="ARBA00022801"/>
    </source>
</evidence>
<feature type="chain" id="PRO_5029608335" description="Peptidase S1 domain-containing protein" evidence="6">
    <location>
        <begin position="23"/>
        <end position="321"/>
    </location>
</feature>
<dbReference type="InterPro" id="IPR043504">
    <property type="entry name" value="Peptidase_S1_PA_chymotrypsin"/>
</dbReference>
<keyword evidence="2 5" id="KW-0378">Hydrolase</keyword>
<organism evidence="8 9">
    <name type="scientific">Clytia hemisphaerica</name>
    <dbReference type="NCBI Taxonomy" id="252671"/>
    <lineage>
        <taxon>Eukaryota</taxon>
        <taxon>Metazoa</taxon>
        <taxon>Cnidaria</taxon>
        <taxon>Hydrozoa</taxon>
        <taxon>Hydroidolina</taxon>
        <taxon>Leptothecata</taxon>
        <taxon>Obeliida</taxon>
        <taxon>Clytiidae</taxon>
        <taxon>Clytia</taxon>
    </lineage>
</organism>
<dbReference type="EnsemblMetazoa" id="CLYHEMT008498.1">
    <property type="protein sequence ID" value="CLYHEMP008498.1"/>
    <property type="gene ID" value="CLYHEMG008498"/>
</dbReference>
<dbReference type="Proteomes" id="UP000594262">
    <property type="component" value="Unplaced"/>
</dbReference>
<dbReference type="PROSITE" id="PS00135">
    <property type="entry name" value="TRYPSIN_SER"/>
    <property type="match status" value="1"/>
</dbReference>